<dbReference type="NCBIfam" id="TIGR00492">
    <property type="entry name" value="alr"/>
    <property type="match status" value="1"/>
</dbReference>
<dbReference type="Gene3D" id="2.40.37.10">
    <property type="entry name" value="Lyase, Ornithine Decarboxylase, Chain A, domain 1"/>
    <property type="match status" value="1"/>
</dbReference>
<evidence type="ECO:0000256" key="6">
    <source>
        <dbReference type="ARBA" id="ARBA00022898"/>
    </source>
</evidence>
<dbReference type="PANTHER" id="PTHR30511:SF0">
    <property type="entry name" value="ALANINE RACEMASE, CATABOLIC-RELATED"/>
    <property type="match status" value="1"/>
</dbReference>
<evidence type="ECO:0000256" key="15">
    <source>
        <dbReference type="PIRSR" id="PIRSR600821-52"/>
    </source>
</evidence>
<dbReference type="FunFam" id="2.40.37.10:FF:000006">
    <property type="entry name" value="Alanine racemase"/>
    <property type="match status" value="1"/>
</dbReference>
<dbReference type="GO" id="GO:0030170">
    <property type="term" value="F:pyridoxal phosphate binding"/>
    <property type="evidence" value="ECO:0007669"/>
    <property type="project" value="UniProtKB-UniRule"/>
</dbReference>
<feature type="binding site" evidence="13 15">
    <location>
        <position position="138"/>
    </location>
    <ligand>
        <name>substrate</name>
    </ligand>
</feature>
<dbReference type="GO" id="GO:0030632">
    <property type="term" value="P:D-alanine biosynthetic process"/>
    <property type="evidence" value="ECO:0007669"/>
    <property type="project" value="UniProtKB-UniRule"/>
</dbReference>
<evidence type="ECO:0000313" key="17">
    <source>
        <dbReference type="EMBL" id="WCG22316.1"/>
    </source>
</evidence>
<dbReference type="Gene3D" id="3.20.20.10">
    <property type="entry name" value="Alanine racemase"/>
    <property type="match status" value="1"/>
</dbReference>
<comment type="pathway">
    <text evidence="13">Amino-acid biosynthesis; D-alanine biosynthesis; D-alanine from L-alanine: step 1/1.</text>
</comment>
<evidence type="ECO:0000256" key="9">
    <source>
        <dbReference type="ARBA" id="ARBA00023235"/>
    </source>
</evidence>
<keyword evidence="10" id="KW-0046">Antibiotic resistance</keyword>
<feature type="domain" description="Alanine racemase C-terminal" evidence="16">
    <location>
        <begin position="245"/>
        <end position="370"/>
    </location>
</feature>
<dbReference type="CDD" id="cd00430">
    <property type="entry name" value="PLPDE_III_AR"/>
    <property type="match status" value="1"/>
</dbReference>
<dbReference type="InterPro" id="IPR029066">
    <property type="entry name" value="PLP-binding_barrel"/>
</dbReference>
<comment type="cofactor">
    <cofactor evidence="2 13 14">
        <name>pyridoxal 5'-phosphate</name>
        <dbReference type="ChEBI" id="CHEBI:597326"/>
    </cofactor>
</comment>
<dbReference type="GO" id="GO:0009252">
    <property type="term" value="P:peptidoglycan biosynthetic process"/>
    <property type="evidence" value="ECO:0007669"/>
    <property type="project" value="TreeGrafter"/>
</dbReference>
<evidence type="ECO:0000256" key="7">
    <source>
        <dbReference type="ARBA" id="ARBA00022989"/>
    </source>
</evidence>
<dbReference type="AlphaFoldDB" id="A0AAE9XH97"/>
<organism evidence="17 18">
    <name type="scientific">Vagococcus lutrae</name>
    <dbReference type="NCBI Taxonomy" id="81947"/>
    <lineage>
        <taxon>Bacteria</taxon>
        <taxon>Bacillati</taxon>
        <taxon>Bacillota</taxon>
        <taxon>Bacilli</taxon>
        <taxon>Lactobacillales</taxon>
        <taxon>Enterococcaceae</taxon>
        <taxon>Vagococcus</taxon>
    </lineage>
</organism>
<comment type="similarity">
    <text evidence="13">Belongs to the alanine racemase family.</text>
</comment>
<dbReference type="PRINTS" id="PR00992">
    <property type="entry name" value="ALARACEMASE"/>
</dbReference>
<evidence type="ECO:0000256" key="5">
    <source>
        <dbReference type="ARBA" id="ARBA00022692"/>
    </source>
</evidence>
<evidence type="ECO:0000313" key="18">
    <source>
        <dbReference type="Proteomes" id="UP001179600"/>
    </source>
</evidence>
<dbReference type="PANTHER" id="PTHR30511">
    <property type="entry name" value="ALANINE RACEMASE"/>
    <property type="match status" value="1"/>
</dbReference>
<dbReference type="FunFam" id="3.20.20.10:FF:000002">
    <property type="entry name" value="Alanine racemase"/>
    <property type="match status" value="1"/>
</dbReference>
<proteinExistence type="inferred from homology"/>
<evidence type="ECO:0000256" key="3">
    <source>
        <dbReference type="ARBA" id="ARBA00004651"/>
    </source>
</evidence>
<protein>
    <recommendedName>
        <fullName evidence="13">Alanine racemase</fullName>
        <ecNumber evidence="13">5.1.1.1</ecNumber>
    </recommendedName>
</protein>
<dbReference type="GO" id="GO:0005886">
    <property type="term" value="C:plasma membrane"/>
    <property type="evidence" value="ECO:0007669"/>
    <property type="project" value="UniProtKB-SubCell"/>
</dbReference>
<keyword evidence="4" id="KW-1003">Cell membrane</keyword>
<keyword evidence="8" id="KW-0472">Membrane</keyword>
<evidence type="ECO:0000256" key="11">
    <source>
        <dbReference type="ARBA" id="ARBA00060905"/>
    </source>
</evidence>
<dbReference type="EMBL" id="CP116507">
    <property type="protein sequence ID" value="WCG22316.1"/>
    <property type="molecule type" value="Genomic_DNA"/>
</dbReference>
<dbReference type="SUPFAM" id="SSF51419">
    <property type="entry name" value="PLP-binding barrel"/>
    <property type="match status" value="1"/>
</dbReference>
<dbReference type="SMART" id="SM01005">
    <property type="entry name" value="Ala_racemase_C"/>
    <property type="match status" value="1"/>
</dbReference>
<feature type="modified residue" description="N6-(pyridoxal phosphate)lysine" evidence="13 14">
    <location>
        <position position="40"/>
    </location>
</feature>
<comment type="similarity">
    <text evidence="12">In the C-terminal section; belongs to the alanine racemase family.</text>
</comment>
<comment type="similarity">
    <text evidence="11">In the N-terminal section; belongs to the acyltransferase 3 family.</text>
</comment>
<feature type="binding site" evidence="13 15">
    <location>
        <position position="313"/>
    </location>
    <ligand>
        <name>substrate</name>
    </ligand>
</feature>
<evidence type="ECO:0000256" key="1">
    <source>
        <dbReference type="ARBA" id="ARBA00000316"/>
    </source>
</evidence>
<keyword evidence="9 13" id="KW-0413">Isomerase</keyword>
<evidence type="ECO:0000256" key="8">
    <source>
        <dbReference type="ARBA" id="ARBA00023136"/>
    </source>
</evidence>
<dbReference type="GO" id="GO:0046677">
    <property type="term" value="P:response to antibiotic"/>
    <property type="evidence" value="ECO:0007669"/>
    <property type="project" value="UniProtKB-KW"/>
</dbReference>
<dbReference type="InterPro" id="IPR001608">
    <property type="entry name" value="Ala_racemase_N"/>
</dbReference>
<evidence type="ECO:0000256" key="4">
    <source>
        <dbReference type="ARBA" id="ARBA00022475"/>
    </source>
</evidence>
<accession>A0AAE9XH97</accession>
<dbReference type="GO" id="GO:0008784">
    <property type="term" value="F:alanine racemase activity"/>
    <property type="evidence" value="ECO:0007669"/>
    <property type="project" value="UniProtKB-UniRule"/>
</dbReference>
<feature type="active site" description="Proton acceptor; specific for L-alanine" evidence="13">
    <location>
        <position position="266"/>
    </location>
</feature>
<evidence type="ECO:0000256" key="12">
    <source>
        <dbReference type="ARBA" id="ARBA00061081"/>
    </source>
</evidence>
<dbReference type="Proteomes" id="UP001179600">
    <property type="component" value="Chromosome"/>
</dbReference>
<dbReference type="InterPro" id="IPR020622">
    <property type="entry name" value="Ala_racemase_pyridoxalP-BS"/>
</dbReference>
<dbReference type="Pfam" id="PF01168">
    <property type="entry name" value="Ala_racemase_N"/>
    <property type="match status" value="1"/>
</dbReference>
<keyword evidence="5" id="KW-0812">Transmembrane</keyword>
<evidence type="ECO:0000256" key="10">
    <source>
        <dbReference type="ARBA" id="ARBA00023251"/>
    </source>
</evidence>
<evidence type="ECO:0000256" key="14">
    <source>
        <dbReference type="PIRSR" id="PIRSR600821-50"/>
    </source>
</evidence>
<dbReference type="Pfam" id="PF00842">
    <property type="entry name" value="Ala_racemase_C"/>
    <property type="match status" value="1"/>
</dbReference>
<dbReference type="RefSeq" id="WP_272163193.1">
    <property type="nucleotide sequence ID" value="NZ_CP116507.1"/>
</dbReference>
<dbReference type="InterPro" id="IPR009006">
    <property type="entry name" value="Ala_racemase/Decarboxylase_C"/>
</dbReference>
<dbReference type="GO" id="GO:0005829">
    <property type="term" value="C:cytosol"/>
    <property type="evidence" value="ECO:0007669"/>
    <property type="project" value="TreeGrafter"/>
</dbReference>
<dbReference type="EC" id="5.1.1.1" evidence="13"/>
<dbReference type="InterPro" id="IPR011079">
    <property type="entry name" value="Ala_racemase_C"/>
</dbReference>
<dbReference type="HAMAP" id="MF_01201">
    <property type="entry name" value="Ala_racemase"/>
    <property type="match status" value="1"/>
</dbReference>
<keyword evidence="6 13" id="KW-0663">Pyridoxal phosphate</keyword>
<dbReference type="PROSITE" id="PS00395">
    <property type="entry name" value="ALANINE_RACEMASE"/>
    <property type="match status" value="1"/>
</dbReference>
<feature type="active site" description="Proton acceptor; specific for D-alanine" evidence="13">
    <location>
        <position position="40"/>
    </location>
</feature>
<gene>
    <name evidence="17" type="primary">alr</name>
    <name evidence="17" type="ORF">PML95_07900</name>
</gene>
<evidence type="ECO:0000256" key="13">
    <source>
        <dbReference type="HAMAP-Rule" id="MF_01201"/>
    </source>
</evidence>
<sequence>MAIGTHRPTRIIVNLDAIKQNIQQEREQLKDNQEIYAVVKANGYGHGAEAVSKAALEAGATGLCVAILDEAIALRKSGIEAPILVLGVTDVRDITLAVNYNIILTVPSLKWLETSLPVLETSQVTLRFHLKLDTGMGRIGVREREELKTLLEVVKASPYLSLEGVFTHFATADSENEDYFNHQVTRFKQLLECFEELPQHVHCANSATAIWHDDLPTTIIRYGIGMYGLNPSGTSLSLPHPLLPALKLETELVHVKQVKEKTSISYGATYSAKPGDWIGTLPIGYADGWVRAMQGYIVMIDNQPCEIIGRVCMDQCMVKLPYYLPEGTAVSLINSEVSERISPTAIAEYLGTINYEVLCLLSERIPRVYQ</sequence>
<reference evidence="17" key="1">
    <citation type="submission" date="2023-01" db="EMBL/GenBank/DDBJ databases">
        <title>Oxazolidinone resistance genes in florfenicol resistant enterococci from beef cattle and veal calves at slaughter.</title>
        <authorList>
            <person name="Biggel M."/>
        </authorList>
    </citation>
    <scope>NUCLEOTIDE SEQUENCE</scope>
    <source>
        <strain evidence="17">K204-1</strain>
    </source>
</reference>
<keyword evidence="7" id="KW-1133">Transmembrane helix</keyword>
<comment type="catalytic activity">
    <reaction evidence="1 13">
        <text>L-alanine = D-alanine</text>
        <dbReference type="Rhea" id="RHEA:20249"/>
        <dbReference type="ChEBI" id="CHEBI:57416"/>
        <dbReference type="ChEBI" id="CHEBI:57972"/>
        <dbReference type="EC" id="5.1.1.1"/>
    </reaction>
</comment>
<dbReference type="InterPro" id="IPR000821">
    <property type="entry name" value="Ala_racemase"/>
</dbReference>
<dbReference type="SUPFAM" id="SSF50621">
    <property type="entry name" value="Alanine racemase C-terminal domain-like"/>
    <property type="match status" value="1"/>
</dbReference>
<comment type="subcellular location">
    <subcellularLocation>
        <location evidence="3">Cell membrane</location>
        <topology evidence="3">Multi-pass membrane protein</topology>
    </subcellularLocation>
</comment>
<evidence type="ECO:0000256" key="2">
    <source>
        <dbReference type="ARBA" id="ARBA00001933"/>
    </source>
</evidence>
<comment type="function">
    <text evidence="13">Catalyzes the interconversion of L-alanine and D-alanine. May also act on other amino acids.</text>
</comment>
<evidence type="ECO:0000259" key="16">
    <source>
        <dbReference type="SMART" id="SM01005"/>
    </source>
</evidence>
<name>A0AAE9XH97_9ENTE</name>